<dbReference type="InterPro" id="IPR050320">
    <property type="entry name" value="N5-glutamine_MTase"/>
</dbReference>
<feature type="domain" description="Release factor glutamine methyltransferase N-terminal" evidence="8">
    <location>
        <begin position="53"/>
        <end position="119"/>
    </location>
</feature>
<feature type="binding site" evidence="5">
    <location>
        <position position="237"/>
    </location>
    <ligand>
        <name>S-adenosyl-L-methionine</name>
        <dbReference type="ChEBI" id="CHEBI:59789"/>
    </ligand>
</feature>
<evidence type="ECO:0000256" key="3">
    <source>
        <dbReference type="ARBA" id="ARBA00022691"/>
    </source>
</evidence>
<protein>
    <recommendedName>
        <fullName evidence="5">Release factor glutamine methyltransferase</fullName>
        <shortName evidence="5">RF MTase</shortName>
        <ecNumber evidence="5">2.1.1.297</ecNumber>
    </recommendedName>
    <alternativeName>
        <fullName evidence="5">N5-glutamine methyltransferase PrmC</fullName>
    </alternativeName>
    <alternativeName>
        <fullName evidence="5">Protein-(glutamine-N5) MTase PrmC</fullName>
    </alternativeName>
    <alternativeName>
        <fullName evidence="5">Protein-glutamine N-methyltransferase PrmC</fullName>
    </alternativeName>
</protein>
<dbReference type="Pfam" id="PF05175">
    <property type="entry name" value="MTS"/>
    <property type="match status" value="1"/>
</dbReference>
<keyword evidence="2 5" id="KW-0808">Transferase</keyword>
<keyword evidence="1 5" id="KW-0489">Methyltransferase</keyword>
<dbReference type="PANTHER" id="PTHR18895">
    <property type="entry name" value="HEMK METHYLTRANSFERASE"/>
    <property type="match status" value="1"/>
</dbReference>
<evidence type="ECO:0000313" key="9">
    <source>
        <dbReference type="EMBL" id="SFD71322.1"/>
    </source>
</evidence>
<dbReference type="Pfam" id="PF17827">
    <property type="entry name" value="PrmC_N"/>
    <property type="match status" value="1"/>
</dbReference>
<dbReference type="InterPro" id="IPR007848">
    <property type="entry name" value="Small_mtfrase_dom"/>
</dbReference>
<proteinExistence type="inferred from homology"/>
<evidence type="ECO:0000256" key="4">
    <source>
        <dbReference type="ARBA" id="ARBA00048391"/>
    </source>
</evidence>
<dbReference type="HAMAP" id="MF_02126">
    <property type="entry name" value="RF_methyltr_PrmC"/>
    <property type="match status" value="1"/>
</dbReference>
<comment type="catalytic activity">
    <reaction evidence="4 5">
        <text>L-glutaminyl-[peptide chain release factor] + S-adenosyl-L-methionine = N(5)-methyl-L-glutaminyl-[peptide chain release factor] + S-adenosyl-L-homocysteine + H(+)</text>
        <dbReference type="Rhea" id="RHEA:42896"/>
        <dbReference type="Rhea" id="RHEA-COMP:10271"/>
        <dbReference type="Rhea" id="RHEA-COMP:10272"/>
        <dbReference type="ChEBI" id="CHEBI:15378"/>
        <dbReference type="ChEBI" id="CHEBI:30011"/>
        <dbReference type="ChEBI" id="CHEBI:57856"/>
        <dbReference type="ChEBI" id="CHEBI:59789"/>
        <dbReference type="ChEBI" id="CHEBI:61891"/>
        <dbReference type="EC" id="2.1.1.297"/>
    </reaction>
</comment>
<accession>A0A1I1UKD4</accession>
<dbReference type="InterPro" id="IPR040758">
    <property type="entry name" value="PrmC_N"/>
</dbReference>
<dbReference type="Proteomes" id="UP000198716">
    <property type="component" value="Unassembled WGS sequence"/>
</dbReference>
<dbReference type="PROSITE" id="PS00092">
    <property type="entry name" value="N6_MTASE"/>
    <property type="match status" value="1"/>
</dbReference>
<organism evidence="9 10">
    <name type="scientific">Actinopolyspora alba</name>
    <dbReference type="NCBI Taxonomy" id="673379"/>
    <lineage>
        <taxon>Bacteria</taxon>
        <taxon>Bacillati</taxon>
        <taxon>Actinomycetota</taxon>
        <taxon>Actinomycetes</taxon>
        <taxon>Actinopolysporales</taxon>
        <taxon>Actinopolysporaceae</taxon>
        <taxon>Actinopolyspora</taxon>
        <taxon>Actinopolyspora alba group</taxon>
    </lineage>
</organism>
<feature type="region of interest" description="Disordered" evidence="6">
    <location>
        <begin position="1"/>
        <end position="36"/>
    </location>
</feature>
<evidence type="ECO:0000259" key="7">
    <source>
        <dbReference type="Pfam" id="PF05175"/>
    </source>
</evidence>
<keyword evidence="3 5" id="KW-0949">S-adenosyl-L-methionine</keyword>
<dbReference type="PANTHER" id="PTHR18895:SF74">
    <property type="entry name" value="MTRF1L RELEASE FACTOR GLUTAMINE METHYLTRANSFERASE"/>
    <property type="match status" value="1"/>
</dbReference>
<name>A0A1I1UKD4_9ACTN</name>
<dbReference type="EC" id="2.1.1.297" evidence="5"/>
<dbReference type="CDD" id="cd02440">
    <property type="entry name" value="AdoMet_MTases"/>
    <property type="match status" value="1"/>
</dbReference>
<sequence length="338" mass="36202">MLDHRERRTSVAPFSEFSEASGAAHGDSRRTRPREHAERIVTTVERKPLRLAILEGERALAAAGIPSPRADVESLAAHLLGVERPRLLLLPPLEPAVLDSLQELVRRRAERVPLQHLTGTAALGSTTLSVGPGVFVPRPETEQLLEWALTRIRSVRDPLVVDLCSGSGALALAVAQRRPDARVLAVDNDPAALEWARHNADSLRATADTSVEVIAGDVTDPTLLTGFDGTVDLVVCNPPYVPEGTPVPPEVWEYDPYAAVFAGRDGLEIVPHVLTRAIGLLRPGGVLAVEHDDTHAEAVPALMNDSGTLTEVHDHSDLAGRPRFATAAKKPPDSAGNS</sequence>
<dbReference type="NCBIfam" id="TIGR00536">
    <property type="entry name" value="hemK_fam"/>
    <property type="match status" value="1"/>
</dbReference>
<comment type="function">
    <text evidence="5">Methylates the class 1 translation termination release factors RF1/PrfA and RF2/PrfB on the glutamine residue of the universally conserved GGQ motif.</text>
</comment>
<evidence type="ECO:0000256" key="2">
    <source>
        <dbReference type="ARBA" id="ARBA00022679"/>
    </source>
</evidence>
<dbReference type="NCBIfam" id="TIGR03534">
    <property type="entry name" value="RF_mod_PrmC"/>
    <property type="match status" value="1"/>
</dbReference>
<feature type="binding site" evidence="5">
    <location>
        <position position="187"/>
    </location>
    <ligand>
        <name>S-adenosyl-L-methionine</name>
        <dbReference type="ChEBI" id="CHEBI:59789"/>
    </ligand>
</feature>
<feature type="binding site" evidence="5">
    <location>
        <begin position="237"/>
        <end position="240"/>
    </location>
    <ligand>
        <name>substrate</name>
    </ligand>
</feature>
<dbReference type="SUPFAM" id="SSF53335">
    <property type="entry name" value="S-adenosyl-L-methionine-dependent methyltransferases"/>
    <property type="match status" value="1"/>
</dbReference>
<comment type="similarity">
    <text evidence="5">Belongs to the protein N5-glutamine methyltransferase family. PrmC subfamily.</text>
</comment>
<reference evidence="10" key="1">
    <citation type="submission" date="2016-10" db="EMBL/GenBank/DDBJ databases">
        <authorList>
            <person name="Varghese N."/>
            <person name="Submissions S."/>
        </authorList>
    </citation>
    <scope>NUCLEOTIDE SEQUENCE [LARGE SCALE GENOMIC DNA]</scope>
    <source>
        <strain evidence="10">DSM 45004</strain>
    </source>
</reference>
<evidence type="ECO:0000313" key="10">
    <source>
        <dbReference type="Proteomes" id="UP000198716"/>
    </source>
</evidence>
<dbReference type="Gene3D" id="1.10.8.10">
    <property type="entry name" value="DNA helicase RuvA subunit, C-terminal domain"/>
    <property type="match status" value="1"/>
</dbReference>
<dbReference type="InterPro" id="IPR004556">
    <property type="entry name" value="HemK-like"/>
</dbReference>
<evidence type="ECO:0000256" key="5">
    <source>
        <dbReference type="HAMAP-Rule" id="MF_02126"/>
    </source>
</evidence>
<evidence type="ECO:0000259" key="8">
    <source>
        <dbReference type="Pfam" id="PF17827"/>
    </source>
</evidence>
<dbReference type="GO" id="GO:0102559">
    <property type="term" value="F:peptide chain release factor N(5)-glutamine methyltransferase activity"/>
    <property type="evidence" value="ECO:0007669"/>
    <property type="project" value="UniProtKB-EC"/>
</dbReference>
<feature type="domain" description="Methyltransferase small" evidence="7">
    <location>
        <begin position="156"/>
        <end position="241"/>
    </location>
</feature>
<dbReference type="AlphaFoldDB" id="A0A1I1UKD4"/>
<dbReference type="InterPro" id="IPR019874">
    <property type="entry name" value="RF_methyltr_PrmC"/>
</dbReference>
<dbReference type="InterPro" id="IPR029063">
    <property type="entry name" value="SAM-dependent_MTases_sf"/>
</dbReference>
<feature type="compositionally biased region" description="Basic and acidic residues" evidence="6">
    <location>
        <begin position="311"/>
        <end position="320"/>
    </location>
</feature>
<evidence type="ECO:0000256" key="1">
    <source>
        <dbReference type="ARBA" id="ARBA00022603"/>
    </source>
</evidence>
<evidence type="ECO:0000256" key="6">
    <source>
        <dbReference type="SAM" id="MobiDB-lite"/>
    </source>
</evidence>
<dbReference type="EMBL" id="FOMZ01000002">
    <property type="protein sequence ID" value="SFD71322.1"/>
    <property type="molecule type" value="Genomic_DNA"/>
</dbReference>
<keyword evidence="10" id="KW-1185">Reference proteome</keyword>
<feature type="region of interest" description="Disordered" evidence="6">
    <location>
        <begin position="311"/>
        <end position="338"/>
    </location>
</feature>
<comment type="caution">
    <text evidence="5">Lacks conserved residue(s) required for the propagation of feature annotation.</text>
</comment>
<dbReference type="GO" id="GO:0003676">
    <property type="term" value="F:nucleic acid binding"/>
    <property type="evidence" value="ECO:0007669"/>
    <property type="project" value="InterPro"/>
</dbReference>
<dbReference type="GO" id="GO:0032259">
    <property type="term" value="P:methylation"/>
    <property type="evidence" value="ECO:0007669"/>
    <property type="project" value="UniProtKB-KW"/>
</dbReference>
<dbReference type="Gene3D" id="3.40.50.150">
    <property type="entry name" value="Vaccinia Virus protein VP39"/>
    <property type="match status" value="1"/>
</dbReference>
<gene>
    <name evidence="5" type="primary">prmC</name>
    <name evidence="9" type="ORF">SAMN04487819_102256</name>
</gene>
<dbReference type="InterPro" id="IPR002052">
    <property type="entry name" value="DNA_methylase_N6_adenine_CS"/>
</dbReference>
<feature type="compositionally biased region" description="Basic and acidic residues" evidence="6">
    <location>
        <begin position="26"/>
        <end position="36"/>
    </location>
</feature>